<evidence type="ECO:0000256" key="1">
    <source>
        <dbReference type="SAM" id="MobiDB-lite"/>
    </source>
</evidence>
<proteinExistence type="predicted"/>
<name>A0ABR3QH83_9PLEO</name>
<evidence type="ECO:0000313" key="3">
    <source>
        <dbReference type="Proteomes" id="UP001521785"/>
    </source>
</evidence>
<accession>A0ABR3QH83</accession>
<dbReference type="PANTHER" id="PTHR35391:SF5">
    <property type="entry name" value="DUF6590 DOMAIN-CONTAINING PROTEIN"/>
    <property type="match status" value="1"/>
</dbReference>
<keyword evidence="3" id="KW-1185">Reference proteome</keyword>
<dbReference type="EMBL" id="JAKJXO020000025">
    <property type="protein sequence ID" value="KAL1591521.1"/>
    <property type="molecule type" value="Genomic_DNA"/>
</dbReference>
<protein>
    <submittedName>
        <fullName evidence="2">Uncharacterized protein</fullName>
    </submittedName>
</protein>
<evidence type="ECO:0000313" key="2">
    <source>
        <dbReference type="EMBL" id="KAL1591521.1"/>
    </source>
</evidence>
<dbReference type="PANTHER" id="PTHR35391">
    <property type="entry name" value="C2H2-TYPE DOMAIN-CONTAINING PROTEIN-RELATED"/>
    <property type="match status" value="1"/>
</dbReference>
<feature type="compositionally biased region" description="Basic and acidic residues" evidence="1">
    <location>
        <begin position="35"/>
        <end position="45"/>
    </location>
</feature>
<feature type="compositionally biased region" description="Acidic residues" evidence="1">
    <location>
        <begin position="46"/>
        <end position="61"/>
    </location>
</feature>
<dbReference type="Proteomes" id="UP001521785">
    <property type="component" value="Unassembled WGS sequence"/>
</dbReference>
<reference evidence="2 3" key="1">
    <citation type="submission" date="2024-02" db="EMBL/GenBank/DDBJ databases">
        <title>De novo assembly and annotation of 12 fungi associated with fruit tree decline syndrome in Ontario, Canada.</title>
        <authorList>
            <person name="Sulman M."/>
            <person name="Ellouze W."/>
            <person name="Ilyukhin E."/>
        </authorList>
    </citation>
    <scope>NUCLEOTIDE SEQUENCE [LARGE SCALE GENOMIC DNA]</scope>
    <source>
        <strain evidence="2 3">M42-189</strain>
    </source>
</reference>
<gene>
    <name evidence="2" type="ORF">SLS60_011913</name>
</gene>
<organism evidence="2 3">
    <name type="scientific">Paraconiothyrium brasiliense</name>
    <dbReference type="NCBI Taxonomy" id="300254"/>
    <lineage>
        <taxon>Eukaryota</taxon>
        <taxon>Fungi</taxon>
        <taxon>Dikarya</taxon>
        <taxon>Ascomycota</taxon>
        <taxon>Pezizomycotina</taxon>
        <taxon>Dothideomycetes</taxon>
        <taxon>Pleosporomycetidae</taxon>
        <taxon>Pleosporales</taxon>
        <taxon>Massarineae</taxon>
        <taxon>Didymosphaeriaceae</taxon>
        <taxon>Paraconiothyrium</taxon>
    </lineage>
</organism>
<comment type="caution">
    <text evidence="2">The sequence shown here is derived from an EMBL/GenBank/DDBJ whole genome shotgun (WGS) entry which is preliminary data.</text>
</comment>
<sequence>MQDTVMRFLSQLQESLGQSLEIITGLDTPWEELEKLQEHQSKVDEATEIDPEEDDSDESGSSDDGNSELSEKLLEIEDTITHLYRLSFKMRNANYRSTSTRALSVKNVDPDTGKDLYSCFAEFDRKHVLESLQQLRRVPQTLSSGLQPAREVDTNVPDFLVKRLSEAMTNRRRYFAYWQKHAVKLSQITDGSFDRQIKLEAEAIRISGPETIISGTDISKYRNSLDDRLETDTVISYATTAKDVNGKSADLPPPPANASSKREFVCPYCKVGCPSSQGKGKSWRYVSNISA</sequence>
<feature type="region of interest" description="Disordered" evidence="1">
    <location>
        <begin position="35"/>
        <end position="68"/>
    </location>
</feature>